<dbReference type="KEGG" id="sbf:JCM31447_25900"/>
<keyword evidence="2" id="KW-1185">Reference proteome</keyword>
<reference evidence="1 2" key="1">
    <citation type="submission" date="2018-12" db="EMBL/GenBank/DDBJ databases">
        <title>Rubrispira sanarue gen. nov., sp., nov., a member of the order Silvanigrellales, isolated from a brackish lake in Hamamatsu Japan.</title>
        <authorList>
            <person name="Maejima Y."/>
            <person name="Iino T."/>
            <person name="Muraguchi Y."/>
            <person name="Fukuda K."/>
            <person name="Nojiri H."/>
            <person name="Ohkuma M."/>
            <person name="Moriuchi R."/>
            <person name="Dohra H."/>
            <person name="Kimbara K."/>
            <person name="Shintani M."/>
        </authorList>
    </citation>
    <scope>NUCLEOTIDE SEQUENCE [LARGE SCALE GENOMIC DNA]</scope>
    <source>
        <strain evidence="1 2">RF1110005</strain>
    </source>
</reference>
<dbReference type="Proteomes" id="UP000291236">
    <property type="component" value="Chromosome"/>
</dbReference>
<sequence length="45" mass="5287">MLTDFYDNYLPQSPLTSELKIIKDVINSLYNIDNKELKVQKLSIQ</sequence>
<dbReference type="AlphaFoldDB" id="A0A4P2VYW5"/>
<proteinExistence type="predicted"/>
<dbReference type="EMBL" id="AP019368">
    <property type="protein sequence ID" value="BBH54132.1"/>
    <property type="molecule type" value="Genomic_DNA"/>
</dbReference>
<gene>
    <name evidence="1" type="ORF">JCM31447_25900</name>
</gene>
<evidence type="ECO:0000313" key="2">
    <source>
        <dbReference type="Proteomes" id="UP000291236"/>
    </source>
</evidence>
<organism evidence="1 2">
    <name type="scientific">Fluviispira sanaruensis</name>
    <dbReference type="NCBI Taxonomy" id="2493639"/>
    <lineage>
        <taxon>Bacteria</taxon>
        <taxon>Pseudomonadati</taxon>
        <taxon>Bdellovibrionota</taxon>
        <taxon>Oligoflexia</taxon>
        <taxon>Silvanigrellales</taxon>
        <taxon>Silvanigrellaceae</taxon>
        <taxon>Fluviispira</taxon>
    </lineage>
</organism>
<name>A0A4P2VYW5_FLUSA</name>
<accession>A0A4P2VYW5</accession>
<protein>
    <submittedName>
        <fullName evidence="1">Uncharacterized protein</fullName>
    </submittedName>
</protein>
<evidence type="ECO:0000313" key="1">
    <source>
        <dbReference type="EMBL" id="BBH54132.1"/>
    </source>
</evidence>